<sequence>MESYVLGPSLYQNPVFFDEWGRHPVYQDGGPCAVPLVSPPTLRDTMVMGRSDMAQVALGGLTADRSHVAALCKLGVVVAQSSDRL</sequence>
<keyword evidence="2" id="KW-1185">Reference proteome</keyword>
<proteinExistence type="predicted"/>
<accession>A0ABP0VBC3</accession>
<evidence type="ECO:0000313" key="1">
    <source>
        <dbReference type="EMBL" id="CAK9251684.1"/>
    </source>
</evidence>
<organism evidence="1 2">
    <name type="scientific">Sphagnum jensenii</name>
    <dbReference type="NCBI Taxonomy" id="128206"/>
    <lineage>
        <taxon>Eukaryota</taxon>
        <taxon>Viridiplantae</taxon>
        <taxon>Streptophyta</taxon>
        <taxon>Embryophyta</taxon>
        <taxon>Bryophyta</taxon>
        <taxon>Sphagnophytina</taxon>
        <taxon>Sphagnopsida</taxon>
        <taxon>Sphagnales</taxon>
        <taxon>Sphagnaceae</taxon>
        <taxon>Sphagnum</taxon>
    </lineage>
</organism>
<dbReference type="EMBL" id="CAXAQS010000449">
    <property type="protein sequence ID" value="CAK9251684.1"/>
    <property type="molecule type" value="Genomic_DNA"/>
</dbReference>
<name>A0ABP0VBC3_9BRYO</name>
<protein>
    <submittedName>
        <fullName evidence="1">Uncharacterized protein</fullName>
    </submittedName>
</protein>
<evidence type="ECO:0000313" key="2">
    <source>
        <dbReference type="Proteomes" id="UP001497444"/>
    </source>
</evidence>
<reference evidence="1" key="1">
    <citation type="submission" date="2024-02" db="EMBL/GenBank/DDBJ databases">
        <authorList>
            <consortium name="ELIXIR-Norway"/>
            <consortium name="Elixir Norway"/>
        </authorList>
    </citation>
    <scope>NUCLEOTIDE SEQUENCE</scope>
</reference>
<gene>
    <name evidence="1" type="ORF">CSSPJE1EN1_LOCUS27062</name>
</gene>
<comment type="caution">
    <text evidence="1">The sequence shown here is derived from an EMBL/GenBank/DDBJ whole genome shotgun (WGS) entry which is preliminary data.</text>
</comment>
<dbReference type="Proteomes" id="UP001497444">
    <property type="component" value="Unassembled WGS sequence"/>
</dbReference>